<sequence>MYLPREIEEIKEQGWVVHGRSEHTVYCHISEIPENGADIGHFNPVHQVNALYGSDLQQINKSKQMLSNHIWSNASWKADEEDWYLATGTLEHEIKIAGYRVPFLQTNHSFEQIGPGVVYLKSFESANAPVVLYVLVVPVAPFTTKLFHVVVSRKTLIGKLQALTVISIENIMVERDIVIWNNKKFTNRSVFSSSYSDELIKKFRRWYSQFYSENSGAKSRELNADFSW</sequence>
<organism evidence="7 8">
    <name type="scientific">Bugula neritina</name>
    <name type="common">Brown bryozoan</name>
    <name type="synonym">Sertularia neritina</name>
    <dbReference type="NCBI Taxonomy" id="10212"/>
    <lineage>
        <taxon>Eukaryota</taxon>
        <taxon>Metazoa</taxon>
        <taxon>Spiralia</taxon>
        <taxon>Lophotrochozoa</taxon>
        <taxon>Bryozoa</taxon>
        <taxon>Gymnolaemata</taxon>
        <taxon>Cheilostomatida</taxon>
        <taxon>Flustrina</taxon>
        <taxon>Buguloidea</taxon>
        <taxon>Bugulidae</taxon>
        <taxon>Bugula</taxon>
    </lineage>
</organism>
<dbReference type="GO" id="GO:0005737">
    <property type="term" value="C:cytoplasm"/>
    <property type="evidence" value="ECO:0007669"/>
    <property type="project" value="TreeGrafter"/>
</dbReference>
<reference evidence="7" key="1">
    <citation type="submission" date="2020-06" db="EMBL/GenBank/DDBJ databases">
        <title>Draft genome of Bugula neritina, a colonial animal packing powerful symbionts and potential medicines.</title>
        <authorList>
            <person name="Rayko M."/>
        </authorList>
    </citation>
    <scope>NUCLEOTIDE SEQUENCE [LARGE SCALE GENOMIC DNA]</scope>
    <source>
        <strain evidence="7">Kwan_BN1</strain>
    </source>
</reference>
<dbReference type="PANTHER" id="PTHR21266:SF32">
    <property type="entry name" value="CHOLESTEROL 7-DESATURASE NVD"/>
    <property type="match status" value="1"/>
</dbReference>
<evidence type="ECO:0000313" key="7">
    <source>
        <dbReference type="EMBL" id="KAF6036029.1"/>
    </source>
</evidence>
<keyword evidence="4" id="KW-0560">Oxidoreductase</keyword>
<dbReference type="GO" id="GO:0008203">
    <property type="term" value="P:cholesterol metabolic process"/>
    <property type="evidence" value="ECO:0007669"/>
    <property type="project" value="InterPro"/>
</dbReference>
<accession>A0A7J7KBL6</accession>
<name>A0A7J7KBL6_BUGNE</name>
<evidence type="ECO:0000256" key="3">
    <source>
        <dbReference type="ARBA" id="ARBA00022989"/>
    </source>
</evidence>
<evidence type="ECO:0000259" key="6">
    <source>
        <dbReference type="Pfam" id="PF19298"/>
    </source>
</evidence>
<dbReference type="InterPro" id="IPR045605">
    <property type="entry name" value="KshA-like_C"/>
</dbReference>
<proteinExistence type="predicted"/>
<evidence type="ECO:0000256" key="1">
    <source>
        <dbReference type="ARBA" id="ARBA00004370"/>
    </source>
</evidence>
<dbReference type="Proteomes" id="UP000593567">
    <property type="component" value="Unassembled WGS sequence"/>
</dbReference>
<dbReference type="OrthoDB" id="426882at2759"/>
<keyword evidence="2" id="KW-0812">Transmembrane</keyword>
<dbReference type="Gene3D" id="3.90.380.10">
    <property type="entry name" value="Naphthalene 1,2-dioxygenase Alpha Subunit, Chain A, domain 1"/>
    <property type="match status" value="1"/>
</dbReference>
<dbReference type="SUPFAM" id="SSF55961">
    <property type="entry name" value="Bet v1-like"/>
    <property type="match status" value="1"/>
</dbReference>
<protein>
    <recommendedName>
        <fullName evidence="6">3-ketosteroid-9-alpha-monooxygenase oxygenase component-like C-terminal domain-containing protein</fullName>
    </recommendedName>
</protein>
<keyword evidence="5" id="KW-0472">Membrane</keyword>
<keyword evidence="3" id="KW-1133">Transmembrane helix</keyword>
<keyword evidence="8" id="KW-1185">Reference proteome</keyword>
<comment type="subcellular location">
    <subcellularLocation>
        <location evidence="1">Membrane</location>
    </subcellularLocation>
</comment>
<evidence type="ECO:0000256" key="2">
    <source>
        <dbReference type="ARBA" id="ARBA00022692"/>
    </source>
</evidence>
<feature type="domain" description="3-ketosteroid-9-alpha-monooxygenase oxygenase component-like C-terminal" evidence="6">
    <location>
        <begin position="6"/>
        <end position="211"/>
    </location>
</feature>
<evidence type="ECO:0000313" key="8">
    <source>
        <dbReference type="Proteomes" id="UP000593567"/>
    </source>
</evidence>
<dbReference type="GO" id="GO:0016491">
    <property type="term" value="F:oxidoreductase activity"/>
    <property type="evidence" value="ECO:0007669"/>
    <property type="project" value="UniProtKB-KW"/>
</dbReference>
<dbReference type="GO" id="GO:0016020">
    <property type="term" value="C:membrane"/>
    <property type="evidence" value="ECO:0007669"/>
    <property type="project" value="UniProtKB-SubCell"/>
</dbReference>
<comment type="caution">
    <text evidence="7">The sequence shown here is derived from an EMBL/GenBank/DDBJ whole genome shotgun (WGS) entry which is preliminary data.</text>
</comment>
<evidence type="ECO:0000256" key="5">
    <source>
        <dbReference type="ARBA" id="ARBA00023136"/>
    </source>
</evidence>
<dbReference type="PANTHER" id="PTHR21266">
    <property type="entry name" value="IRON-SULFUR DOMAIN CONTAINING PROTEIN"/>
    <property type="match status" value="1"/>
</dbReference>
<dbReference type="AlphaFoldDB" id="A0A7J7KBL6"/>
<evidence type="ECO:0000256" key="4">
    <source>
        <dbReference type="ARBA" id="ARBA00023002"/>
    </source>
</evidence>
<dbReference type="Pfam" id="PF19298">
    <property type="entry name" value="KshA_C"/>
    <property type="match status" value="1"/>
</dbReference>
<gene>
    <name evidence="7" type="ORF">EB796_005657</name>
</gene>
<dbReference type="EMBL" id="VXIV02000791">
    <property type="protein sequence ID" value="KAF6036029.1"/>
    <property type="molecule type" value="Genomic_DNA"/>
</dbReference>
<dbReference type="InterPro" id="IPR050584">
    <property type="entry name" value="Cholesterol_7-desaturase"/>
</dbReference>